<keyword evidence="1" id="KW-1133">Transmembrane helix</keyword>
<evidence type="ECO:0000313" key="3">
    <source>
        <dbReference type="Proteomes" id="UP000677305"/>
    </source>
</evidence>
<dbReference type="AlphaFoldDB" id="A0A8J8ME61"/>
<dbReference type="Proteomes" id="UP000677305">
    <property type="component" value="Chromosome"/>
</dbReference>
<sequence>MKKRMVNYLKNKSTYFYVEVAVVIVILTVLIAIFVPRQIRKIDKLKRDTDISNATLLGNAAENIIKSNDEFKNYSIEKLNINKEVVVNSEDIDDKFINELINEFKDFKINQLPIIKMKKGGYTHFSISIDNNNVYVYADNGDDTKDLQLYPNKYD</sequence>
<keyword evidence="1" id="KW-0472">Membrane</keyword>
<feature type="transmembrane region" description="Helical" evidence="1">
    <location>
        <begin position="15"/>
        <end position="35"/>
    </location>
</feature>
<dbReference type="RefSeq" id="WP_212691125.1">
    <property type="nucleotide sequence ID" value="NZ_CP058561.1"/>
</dbReference>
<gene>
    <name evidence="2" type="ORF">HYG85_19765</name>
</gene>
<reference evidence="2 3" key="1">
    <citation type="submission" date="2020-07" db="EMBL/GenBank/DDBJ databases">
        <title>Vallitalea guaymasensis genome.</title>
        <authorList>
            <person name="Postec A."/>
        </authorList>
    </citation>
    <scope>NUCLEOTIDE SEQUENCE [LARGE SCALE GENOMIC DNA]</scope>
    <source>
        <strain evidence="2 3">Ra1766G1</strain>
    </source>
</reference>
<dbReference type="EMBL" id="CP058561">
    <property type="protein sequence ID" value="QUH31035.1"/>
    <property type="molecule type" value="Genomic_DNA"/>
</dbReference>
<proteinExistence type="predicted"/>
<accession>A0A8J8ME61</accession>
<dbReference type="KEGG" id="vgu:HYG85_19765"/>
<dbReference type="SUPFAM" id="SSF54523">
    <property type="entry name" value="Pili subunits"/>
    <property type="match status" value="1"/>
</dbReference>
<dbReference type="Gene3D" id="3.30.700.10">
    <property type="entry name" value="Glycoprotein, Type 4 Pilin"/>
    <property type="match status" value="1"/>
</dbReference>
<evidence type="ECO:0000256" key="1">
    <source>
        <dbReference type="SAM" id="Phobius"/>
    </source>
</evidence>
<dbReference type="InterPro" id="IPR045584">
    <property type="entry name" value="Pilin-like"/>
</dbReference>
<protein>
    <submittedName>
        <fullName evidence="2">Uncharacterized protein</fullName>
    </submittedName>
</protein>
<evidence type="ECO:0000313" key="2">
    <source>
        <dbReference type="EMBL" id="QUH31035.1"/>
    </source>
</evidence>
<name>A0A8J8ME61_9FIRM</name>
<keyword evidence="1" id="KW-0812">Transmembrane</keyword>
<keyword evidence="3" id="KW-1185">Reference proteome</keyword>
<organism evidence="2 3">
    <name type="scientific">Vallitalea guaymasensis</name>
    <dbReference type="NCBI Taxonomy" id="1185412"/>
    <lineage>
        <taxon>Bacteria</taxon>
        <taxon>Bacillati</taxon>
        <taxon>Bacillota</taxon>
        <taxon>Clostridia</taxon>
        <taxon>Lachnospirales</taxon>
        <taxon>Vallitaleaceae</taxon>
        <taxon>Vallitalea</taxon>
    </lineage>
</organism>